<organism evidence="1 2">
    <name type="scientific">Mycobacterium paragordonae</name>
    <dbReference type="NCBI Taxonomy" id="1389713"/>
    <lineage>
        <taxon>Bacteria</taxon>
        <taxon>Bacillati</taxon>
        <taxon>Actinomycetota</taxon>
        <taxon>Actinomycetes</taxon>
        <taxon>Mycobacteriales</taxon>
        <taxon>Mycobacteriaceae</taxon>
        <taxon>Mycobacterium</taxon>
    </lineage>
</organism>
<accession>A0A4R5WVB9</accession>
<comment type="caution">
    <text evidence="1">The sequence shown here is derived from an EMBL/GenBank/DDBJ whole genome shotgun (WGS) entry which is preliminary data.</text>
</comment>
<dbReference type="AlphaFoldDB" id="A0A4R5WVB9"/>
<reference evidence="1" key="1">
    <citation type="submission" date="2023-06" db="EMBL/GenBank/DDBJ databases">
        <title>Identification of two novel mycobacterium reveal diversities and complexities of Mycobacterium gordonae clade.</title>
        <authorList>
            <person name="Matsumoto Y."/>
            <person name="Nakamura S."/>
            <person name="Motooka D."/>
            <person name="Fukushima K."/>
        </authorList>
    </citation>
    <scope>NUCLEOTIDE SEQUENCE</scope>
    <source>
        <strain evidence="1">TY812</strain>
    </source>
</reference>
<evidence type="ECO:0000313" key="1">
    <source>
        <dbReference type="EMBL" id="MDP7734907.1"/>
    </source>
</evidence>
<dbReference type="GO" id="GO:0016491">
    <property type="term" value="F:oxidoreductase activity"/>
    <property type="evidence" value="ECO:0007669"/>
    <property type="project" value="InterPro"/>
</dbReference>
<sequence>MSTQYQEPTKAARFANTVIRWLAESGISIAGTRALRVRGRKTGQLRGVVVNLLVADGAEYLVSPRGNTQWARNVRAAGVVETGPRWRRRRATVTEVADDDKPEILRRYLARWYWQVKDYVGGVTPESGDDELRAAGAQIPVFALTTTD</sequence>
<dbReference type="InterPro" id="IPR004378">
    <property type="entry name" value="F420H2_quin_Rdtase"/>
</dbReference>
<evidence type="ECO:0000313" key="2">
    <source>
        <dbReference type="Proteomes" id="UP001229081"/>
    </source>
</evidence>
<dbReference type="Gene3D" id="2.30.110.10">
    <property type="entry name" value="Electron Transport, Fmn-binding Protein, Chain A"/>
    <property type="match status" value="1"/>
</dbReference>
<dbReference type="Pfam" id="PF04075">
    <property type="entry name" value="F420H2_quin_red"/>
    <property type="match status" value="1"/>
</dbReference>
<dbReference type="InterPro" id="IPR012349">
    <property type="entry name" value="Split_barrel_FMN-bd"/>
</dbReference>
<proteinExistence type="predicted"/>
<protein>
    <submittedName>
        <fullName evidence="1">Nitroreductase/quinone reductase family protein</fullName>
    </submittedName>
</protein>
<dbReference type="EMBL" id="JAUFSA010000001">
    <property type="protein sequence ID" value="MDP7734907.1"/>
    <property type="molecule type" value="Genomic_DNA"/>
</dbReference>
<dbReference type="RefSeq" id="WP_133438350.1">
    <property type="nucleotide sequence ID" value="NZ_JAUFSA010000001.1"/>
</dbReference>
<dbReference type="SUPFAM" id="SSF50475">
    <property type="entry name" value="FMN-binding split barrel"/>
    <property type="match status" value="1"/>
</dbReference>
<gene>
    <name evidence="1" type="ORF">QXL92_09140</name>
</gene>
<name>A0A4R5WVB9_9MYCO</name>
<dbReference type="Proteomes" id="UP001229081">
    <property type="component" value="Unassembled WGS sequence"/>
</dbReference>